<dbReference type="Proteomes" id="UP000182719">
    <property type="component" value="Unassembled WGS sequence"/>
</dbReference>
<dbReference type="EMBL" id="FOAP01000007">
    <property type="protein sequence ID" value="SEL64427.1"/>
    <property type="molecule type" value="Genomic_DNA"/>
</dbReference>
<organism evidence="2 3">
    <name type="scientific">Stigmatella aurantiaca</name>
    <dbReference type="NCBI Taxonomy" id="41"/>
    <lineage>
        <taxon>Bacteria</taxon>
        <taxon>Pseudomonadati</taxon>
        <taxon>Myxococcota</taxon>
        <taxon>Myxococcia</taxon>
        <taxon>Myxococcales</taxon>
        <taxon>Cystobacterineae</taxon>
        <taxon>Archangiaceae</taxon>
        <taxon>Stigmatella</taxon>
    </lineage>
</organism>
<dbReference type="AlphaFoldDB" id="A0A1H7RYH8"/>
<evidence type="ECO:0000313" key="2">
    <source>
        <dbReference type="EMBL" id="SEL64427.1"/>
    </source>
</evidence>
<sequence>MRLSSLLLAVLALWLAPLGAGAAPQKAVLLFTGDNGGEIAPCG</sequence>
<keyword evidence="1" id="KW-0732">Signal</keyword>
<accession>A0A1H7RYH8</accession>
<evidence type="ECO:0000256" key="1">
    <source>
        <dbReference type="SAM" id="SignalP"/>
    </source>
</evidence>
<dbReference type="RefSeq" id="WP_281248502.1">
    <property type="nucleotide sequence ID" value="NZ_FOAP01000007.1"/>
</dbReference>
<protein>
    <submittedName>
        <fullName evidence="2">Uncharacterized protein</fullName>
    </submittedName>
</protein>
<keyword evidence="3" id="KW-1185">Reference proteome</keyword>
<reference evidence="3" key="1">
    <citation type="submission" date="2016-10" db="EMBL/GenBank/DDBJ databases">
        <authorList>
            <person name="Varghese N."/>
            <person name="Submissions S."/>
        </authorList>
    </citation>
    <scope>NUCLEOTIDE SEQUENCE [LARGE SCALE GENOMIC DNA]</scope>
    <source>
        <strain evidence="3">DSM 17044</strain>
    </source>
</reference>
<evidence type="ECO:0000313" key="3">
    <source>
        <dbReference type="Proteomes" id="UP000182719"/>
    </source>
</evidence>
<feature type="chain" id="PRO_5010220264" evidence="1">
    <location>
        <begin position="23"/>
        <end position="43"/>
    </location>
</feature>
<proteinExistence type="predicted"/>
<gene>
    <name evidence="2" type="ORF">SAMN05444354_107210</name>
</gene>
<name>A0A1H7RYH8_STIAU</name>
<feature type="signal peptide" evidence="1">
    <location>
        <begin position="1"/>
        <end position="22"/>
    </location>
</feature>